<name>A0A067D7Z4_SAPPC</name>
<sequence>MGHLGSDELNRKVPCFVMTLPKEDFGQAARTGSSGRQFPFQRLQRPMDQPMQCGCHATATCVLHMPSAVPMAADDHLEAAWNSDDIPAPQVELHDDAWQHGA</sequence>
<protein>
    <submittedName>
        <fullName evidence="1">Uncharacterized protein</fullName>
    </submittedName>
</protein>
<keyword evidence="2" id="KW-1185">Reference proteome</keyword>
<reference evidence="1 2" key="1">
    <citation type="journal article" date="2013" name="PLoS Genet.">
        <title>Distinctive expansion of potential virulence genes in the genome of the oomycete fish pathogen Saprolegnia parasitica.</title>
        <authorList>
            <person name="Jiang R.H."/>
            <person name="de Bruijn I."/>
            <person name="Haas B.J."/>
            <person name="Belmonte R."/>
            <person name="Lobach L."/>
            <person name="Christie J."/>
            <person name="van den Ackerveken G."/>
            <person name="Bottin A."/>
            <person name="Bulone V."/>
            <person name="Diaz-Moreno S.M."/>
            <person name="Dumas B."/>
            <person name="Fan L."/>
            <person name="Gaulin E."/>
            <person name="Govers F."/>
            <person name="Grenville-Briggs L.J."/>
            <person name="Horner N.R."/>
            <person name="Levin J.Z."/>
            <person name="Mammella M."/>
            <person name="Meijer H.J."/>
            <person name="Morris P."/>
            <person name="Nusbaum C."/>
            <person name="Oome S."/>
            <person name="Phillips A.J."/>
            <person name="van Rooyen D."/>
            <person name="Rzeszutek E."/>
            <person name="Saraiva M."/>
            <person name="Secombes C.J."/>
            <person name="Seidl M.F."/>
            <person name="Snel B."/>
            <person name="Stassen J.H."/>
            <person name="Sykes S."/>
            <person name="Tripathy S."/>
            <person name="van den Berg H."/>
            <person name="Vega-Arreguin J.C."/>
            <person name="Wawra S."/>
            <person name="Young S.K."/>
            <person name="Zeng Q."/>
            <person name="Dieguez-Uribeondo J."/>
            <person name="Russ C."/>
            <person name="Tyler B.M."/>
            <person name="van West P."/>
        </authorList>
    </citation>
    <scope>NUCLEOTIDE SEQUENCE [LARGE SCALE GENOMIC DNA]</scope>
    <source>
        <strain evidence="1 2">CBS 223.65</strain>
    </source>
</reference>
<proteinExistence type="predicted"/>
<accession>A0A067D7Z4</accession>
<dbReference type="GeneID" id="24123449"/>
<dbReference type="EMBL" id="KK583190">
    <property type="protein sequence ID" value="KDO34761.1"/>
    <property type="molecule type" value="Genomic_DNA"/>
</dbReference>
<evidence type="ECO:0000313" key="2">
    <source>
        <dbReference type="Proteomes" id="UP000030745"/>
    </source>
</evidence>
<organism evidence="1 2">
    <name type="scientific">Saprolegnia parasitica (strain CBS 223.65)</name>
    <dbReference type="NCBI Taxonomy" id="695850"/>
    <lineage>
        <taxon>Eukaryota</taxon>
        <taxon>Sar</taxon>
        <taxon>Stramenopiles</taxon>
        <taxon>Oomycota</taxon>
        <taxon>Saprolegniomycetes</taxon>
        <taxon>Saprolegniales</taxon>
        <taxon>Saprolegniaceae</taxon>
        <taxon>Saprolegnia</taxon>
    </lineage>
</organism>
<gene>
    <name evidence="1" type="ORF">SPRG_00822</name>
</gene>
<dbReference type="RefSeq" id="XP_012194428.1">
    <property type="nucleotide sequence ID" value="XM_012339038.1"/>
</dbReference>
<dbReference type="AlphaFoldDB" id="A0A067D7Z4"/>
<dbReference type="VEuPathDB" id="FungiDB:SPRG_00822"/>
<dbReference type="Proteomes" id="UP000030745">
    <property type="component" value="Unassembled WGS sequence"/>
</dbReference>
<evidence type="ECO:0000313" key="1">
    <source>
        <dbReference type="EMBL" id="KDO34761.1"/>
    </source>
</evidence>
<dbReference type="KEGG" id="spar:SPRG_00822"/>